<dbReference type="SUPFAM" id="SSF56672">
    <property type="entry name" value="DNA/RNA polymerases"/>
    <property type="match status" value="1"/>
</dbReference>
<proteinExistence type="predicted"/>
<keyword evidence="5" id="KW-1185">Reference proteome</keyword>
<name>A0AA38WFP7_9ASTR</name>
<evidence type="ECO:0000259" key="2">
    <source>
        <dbReference type="Pfam" id="PF07727"/>
    </source>
</evidence>
<feature type="domain" description="Reverse transcriptase Ty1/copia-type" evidence="2">
    <location>
        <begin position="197"/>
        <end position="428"/>
    </location>
</feature>
<feature type="region of interest" description="Disordered" evidence="1">
    <location>
        <begin position="79"/>
        <end position="149"/>
    </location>
</feature>
<dbReference type="InterPro" id="IPR057670">
    <property type="entry name" value="SH3_retrovirus"/>
</dbReference>
<feature type="compositionally biased region" description="Low complexity" evidence="1">
    <location>
        <begin position="119"/>
        <end position="130"/>
    </location>
</feature>
<dbReference type="InterPro" id="IPR013103">
    <property type="entry name" value="RVT_2"/>
</dbReference>
<dbReference type="Pfam" id="PF25597">
    <property type="entry name" value="SH3_retrovirus"/>
    <property type="match status" value="1"/>
</dbReference>
<dbReference type="EMBL" id="JARYMX010000005">
    <property type="protein sequence ID" value="KAJ9546696.1"/>
    <property type="molecule type" value="Genomic_DNA"/>
</dbReference>
<dbReference type="Pfam" id="PF07727">
    <property type="entry name" value="RVT_2"/>
    <property type="match status" value="1"/>
</dbReference>
<reference evidence="4" key="1">
    <citation type="submission" date="2023-03" db="EMBL/GenBank/DDBJ databases">
        <title>Chromosome-scale reference genome and RAD-based genetic map of yellow starthistle (Centaurea solstitialis) reveal putative structural variation and QTLs associated with invader traits.</title>
        <authorList>
            <person name="Reatini B."/>
            <person name="Cang F.A."/>
            <person name="Jiang Q."/>
            <person name="Mckibben M.T.W."/>
            <person name="Barker M.S."/>
            <person name="Rieseberg L.H."/>
            <person name="Dlugosch K.M."/>
        </authorList>
    </citation>
    <scope>NUCLEOTIDE SEQUENCE</scope>
    <source>
        <strain evidence="4">CAN-66</strain>
        <tissue evidence="4">Leaf</tissue>
    </source>
</reference>
<sequence length="702" mass="78860">MSATQPHKLSPRSTQCVFLGYPSDFRGYRCYDPHTGRVHLSRHVTFDENTFPFHATPPKDHYNFLDDDPILLDHTSFPTTNIPNTQPQCPPSPVPILSDQPPTTPIPPSTLPTVPESPSPSSAESPTTTLHSPIAPPPTNTHPMQTRTKDGILKPNSCYIFATSTNISPIPTSYTKAFSDPNWLTAMNDEFSALPANNTWVLVPRPTDQPVIRALWLFRHKFKVDGSLERYKAQLVCNGNIDCMETFSLVIKPATIRTVLSLAVSRSWPIHQLDVKNAFLHGNLQEPCSCNNHRVLSTQHIPIMCVGYRSRYTASNRLHVHGFLTTLGFRCSLSDTLLFIYHNGDQMAYLLLYVDDIVLTASHVPLLKQIIINLSQEFAMSDLGLLHHFLGIAVTRQGNSLFLGQTQYARDILHRENMTNCKPCHAPVDTNSKLGASDGPLLPDGSLYRSLAGALQYLTITRPDLSYVVQQICLFMHAPREPHMMFMKWVLRYLHGTLDHGLNLLASSDSSLTAYSDADWGDAPTHDAQRLGIAFFLGLTSSAGLQNANPQFPGPARRLNTEECPMMWQRPHGCAIFYMSFAFLSARPQLSTVITYRPSTCLATRFSINEACRNGYSFFREKIGHIRVLHIPSSNQYTDIFTKGLGGFKCEPLFGCEREDSPERDTWRMTRRHVKSTREVHLQTVKTHGCIRPYRTRPTTGC</sequence>
<feature type="domain" description="Retroviral polymerase SH3-like" evidence="3">
    <location>
        <begin position="4"/>
        <end position="56"/>
    </location>
</feature>
<evidence type="ECO:0000259" key="3">
    <source>
        <dbReference type="Pfam" id="PF25597"/>
    </source>
</evidence>
<dbReference type="InterPro" id="IPR043502">
    <property type="entry name" value="DNA/RNA_pol_sf"/>
</dbReference>
<gene>
    <name evidence="4" type="ORF">OSB04_019239</name>
</gene>
<organism evidence="4 5">
    <name type="scientific">Centaurea solstitialis</name>
    <name type="common">yellow star-thistle</name>
    <dbReference type="NCBI Taxonomy" id="347529"/>
    <lineage>
        <taxon>Eukaryota</taxon>
        <taxon>Viridiplantae</taxon>
        <taxon>Streptophyta</taxon>
        <taxon>Embryophyta</taxon>
        <taxon>Tracheophyta</taxon>
        <taxon>Spermatophyta</taxon>
        <taxon>Magnoliopsida</taxon>
        <taxon>eudicotyledons</taxon>
        <taxon>Gunneridae</taxon>
        <taxon>Pentapetalae</taxon>
        <taxon>asterids</taxon>
        <taxon>campanulids</taxon>
        <taxon>Asterales</taxon>
        <taxon>Asteraceae</taxon>
        <taxon>Carduoideae</taxon>
        <taxon>Cardueae</taxon>
        <taxon>Centaureinae</taxon>
        <taxon>Centaurea</taxon>
    </lineage>
</organism>
<evidence type="ECO:0000313" key="4">
    <source>
        <dbReference type="EMBL" id="KAJ9546696.1"/>
    </source>
</evidence>
<dbReference type="PANTHER" id="PTHR11439:SF524">
    <property type="entry name" value="RNA-DIRECTED DNA POLYMERASE, PROTEIN KINASE RLK-PELLE-DLSV FAMILY"/>
    <property type="match status" value="1"/>
</dbReference>
<evidence type="ECO:0000313" key="5">
    <source>
        <dbReference type="Proteomes" id="UP001172457"/>
    </source>
</evidence>
<evidence type="ECO:0000256" key="1">
    <source>
        <dbReference type="SAM" id="MobiDB-lite"/>
    </source>
</evidence>
<dbReference type="PANTHER" id="PTHR11439">
    <property type="entry name" value="GAG-POL-RELATED RETROTRANSPOSON"/>
    <property type="match status" value="1"/>
</dbReference>
<accession>A0AA38WFP7</accession>
<dbReference type="AlphaFoldDB" id="A0AA38WFP7"/>
<protein>
    <recommendedName>
        <fullName evidence="6">Reverse transcriptase Ty1/copia-type domain-containing protein</fullName>
    </recommendedName>
</protein>
<comment type="caution">
    <text evidence="4">The sequence shown here is derived from an EMBL/GenBank/DDBJ whole genome shotgun (WGS) entry which is preliminary data.</text>
</comment>
<evidence type="ECO:0008006" key="6">
    <source>
        <dbReference type="Google" id="ProtNLM"/>
    </source>
</evidence>
<feature type="compositionally biased region" description="Pro residues" evidence="1">
    <location>
        <begin position="102"/>
        <end position="118"/>
    </location>
</feature>
<dbReference type="Proteomes" id="UP001172457">
    <property type="component" value="Chromosome 5"/>
</dbReference>